<evidence type="ECO:0000313" key="5">
    <source>
        <dbReference type="Proteomes" id="UP001141327"/>
    </source>
</evidence>
<accession>A0ABQ9YMU6</accession>
<evidence type="ECO:0000256" key="2">
    <source>
        <dbReference type="SAM" id="MobiDB-lite"/>
    </source>
</evidence>
<feature type="domain" description="Cux N-terminal" evidence="3">
    <location>
        <begin position="10"/>
        <end position="61"/>
    </location>
</feature>
<feature type="region of interest" description="Disordered" evidence="2">
    <location>
        <begin position="1"/>
        <end position="23"/>
    </location>
</feature>
<sequence>MTNPSIARSKQTRNFKKLEEEQKPAAIPPLLRLYQDEIDALTKRSKYAENAFLSIYKSGLSRMSPFPHAHTLAKAPGYDPGPGALPSECCAGHGGSLPGRAARGGERPPAAGDPGGPAEGQRPGQEEDPRGGPGPSPGGDRATGPHSILRPR</sequence>
<dbReference type="Pfam" id="PF25398">
    <property type="entry name" value="CUX1_N"/>
    <property type="match status" value="1"/>
</dbReference>
<gene>
    <name evidence="4" type="ORF">PAPYR_4121</name>
</gene>
<dbReference type="Proteomes" id="UP001141327">
    <property type="component" value="Unassembled WGS sequence"/>
</dbReference>
<dbReference type="EMBL" id="JAPMOS010000017">
    <property type="protein sequence ID" value="KAK3118039.1"/>
    <property type="molecule type" value="Genomic_DNA"/>
</dbReference>
<dbReference type="InterPro" id="IPR057476">
    <property type="entry name" value="Cux_N"/>
</dbReference>
<evidence type="ECO:0000256" key="1">
    <source>
        <dbReference type="ARBA" id="ARBA00023054"/>
    </source>
</evidence>
<organism evidence="4 5">
    <name type="scientific">Paratrimastix pyriformis</name>
    <dbReference type="NCBI Taxonomy" id="342808"/>
    <lineage>
        <taxon>Eukaryota</taxon>
        <taxon>Metamonada</taxon>
        <taxon>Preaxostyla</taxon>
        <taxon>Paratrimastigidae</taxon>
        <taxon>Paratrimastix</taxon>
    </lineage>
</organism>
<name>A0ABQ9YMU6_9EUKA</name>
<evidence type="ECO:0000313" key="4">
    <source>
        <dbReference type="EMBL" id="KAK3118039.1"/>
    </source>
</evidence>
<protein>
    <submittedName>
        <fullName evidence="4">CCAAT-displacement protein alternatively spliced product</fullName>
    </submittedName>
</protein>
<feature type="region of interest" description="Disordered" evidence="2">
    <location>
        <begin position="63"/>
        <end position="152"/>
    </location>
</feature>
<keyword evidence="1" id="KW-0175">Coiled coil</keyword>
<keyword evidence="5" id="KW-1185">Reference proteome</keyword>
<reference evidence="4" key="1">
    <citation type="journal article" date="2022" name="bioRxiv">
        <title>Genomics of Preaxostyla Flagellates Illuminates Evolutionary Transitions and the Path Towards Mitochondrial Loss.</title>
        <authorList>
            <person name="Novak L.V.F."/>
            <person name="Treitli S.C."/>
            <person name="Pyrih J."/>
            <person name="Halakuc P."/>
            <person name="Pipaliya S.V."/>
            <person name="Vacek V."/>
            <person name="Brzon O."/>
            <person name="Soukal P."/>
            <person name="Eme L."/>
            <person name="Dacks J.B."/>
            <person name="Karnkowska A."/>
            <person name="Elias M."/>
            <person name="Hampl V."/>
        </authorList>
    </citation>
    <scope>NUCLEOTIDE SEQUENCE</scope>
    <source>
        <strain evidence="4">RCP-MX</strain>
    </source>
</reference>
<comment type="caution">
    <text evidence="4">The sequence shown here is derived from an EMBL/GenBank/DDBJ whole genome shotgun (WGS) entry which is preliminary data.</text>
</comment>
<dbReference type="PANTHER" id="PTHR14043">
    <property type="entry name" value="CCAAT DISPLACEMENT PROTEIN-RELATED"/>
    <property type="match status" value="1"/>
</dbReference>
<evidence type="ECO:0000259" key="3">
    <source>
        <dbReference type="Pfam" id="PF25398"/>
    </source>
</evidence>
<proteinExistence type="predicted"/>